<proteinExistence type="predicted"/>
<dbReference type="SUPFAM" id="SSF64182">
    <property type="entry name" value="DHH phosphoesterases"/>
    <property type="match status" value="1"/>
</dbReference>
<feature type="domain" description="DDH" evidence="1">
    <location>
        <begin position="18"/>
        <end position="165"/>
    </location>
</feature>
<dbReference type="Proteomes" id="UP000320421">
    <property type="component" value="Chromosome"/>
</dbReference>
<evidence type="ECO:0000313" key="4">
    <source>
        <dbReference type="Proteomes" id="UP000320421"/>
    </source>
</evidence>
<name>A0A517PMS5_9PLAN</name>
<dbReference type="RefSeq" id="WP_145183812.1">
    <property type="nucleotide sequence ID" value="NZ_CP036266.1"/>
</dbReference>
<evidence type="ECO:0000259" key="2">
    <source>
        <dbReference type="Pfam" id="PF02272"/>
    </source>
</evidence>
<dbReference type="PANTHER" id="PTHR47618:SF1">
    <property type="entry name" value="BIFUNCTIONAL OLIGORIBONUCLEASE AND PAP PHOSPHATASE NRNA"/>
    <property type="match status" value="1"/>
</dbReference>
<dbReference type="InterPro" id="IPR003156">
    <property type="entry name" value="DHHA1_dom"/>
</dbReference>
<dbReference type="OrthoDB" id="9803668at2"/>
<dbReference type="InterPro" id="IPR038763">
    <property type="entry name" value="DHH_sf"/>
</dbReference>
<dbReference type="Pfam" id="PF01368">
    <property type="entry name" value="DHH"/>
    <property type="match status" value="1"/>
</dbReference>
<dbReference type="Gene3D" id="3.90.1640.10">
    <property type="entry name" value="inorganic pyrophosphatase (n-terminal core)"/>
    <property type="match status" value="1"/>
</dbReference>
<accession>A0A517PMS5</accession>
<feature type="domain" description="DHHA1" evidence="2">
    <location>
        <begin position="242"/>
        <end position="324"/>
    </location>
</feature>
<sequence>MSKIDWSPLCELIGAHQKVLLSCHVRPDADALGSELALAGFLRQLGKEVRIINPSVQPKGMDFLVGEHEVRHVGDGVATEDFEWAEIHIILDTSAWSQLPGLANFYRKTKSRKVIIDHHVSSDSLGADEFKDVTSPATGCLIFDLGQALNCKLTPEIATFLYAAIATDTGWFRFPSTTAYTMQIISELIRAGAEPHRIYENLYEQNNLPQLKLMGRVLGKVQSDFDGLLAYTIVTCEDFSATGTTPVDTEGLVNYCLTLAGTQAAFIAVEQRSRQVKVSFRCRTDWDVSKIAESFGGGGHRQASGAMLNGPLSSAVTKVLGKFREMFETSENSRV</sequence>
<organism evidence="3 4">
    <name type="scientific">Gimesia chilikensis</name>
    <dbReference type="NCBI Taxonomy" id="2605989"/>
    <lineage>
        <taxon>Bacteria</taxon>
        <taxon>Pseudomonadati</taxon>
        <taxon>Planctomycetota</taxon>
        <taxon>Planctomycetia</taxon>
        <taxon>Planctomycetales</taxon>
        <taxon>Planctomycetaceae</taxon>
        <taxon>Gimesia</taxon>
    </lineage>
</organism>
<keyword evidence="3" id="KW-0378">Hydrolase</keyword>
<protein>
    <submittedName>
        <fullName evidence="3">NanoRNase/pAp phosphatase</fullName>
        <ecNumber evidence="3">3.1.-.-</ecNumber>
    </submittedName>
</protein>
<gene>
    <name evidence="3" type="ORF">HG66A1_24600</name>
</gene>
<dbReference type="InterPro" id="IPR051319">
    <property type="entry name" value="Oligoribo/pAp-PDE_c-di-AMP_PDE"/>
</dbReference>
<evidence type="ECO:0000259" key="1">
    <source>
        <dbReference type="Pfam" id="PF01368"/>
    </source>
</evidence>
<dbReference type="EC" id="3.1.-.-" evidence="3"/>
<dbReference type="EMBL" id="CP036266">
    <property type="protein sequence ID" value="QDT20671.1"/>
    <property type="molecule type" value="Genomic_DNA"/>
</dbReference>
<dbReference type="Pfam" id="PF02272">
    <property type="entry name" value="DHHA1"/>
    <property type="match status" value="1"/>
</dbReference>
<dbReference type="GO" id="GO:0016787">
    <property type="term" value="F:hydrolase activity"/>
    <property type="evidence" value="ECO:0007669"/>
    <property type="project" value="UniProtKB-KW"/>
</dbReference>
<dbReference type="InterPro" id="IPR001667">
    <property type="entry name" value="DDH_dom"/>
</dbReference>
<dbReference type="PANTHER" id="PTHR47618">
    <property type="entry name" value="BIFUNCTIONAL OLIGORIBONUCLEASE AND PAP PHOSPHATASE NRNA"/>
    <property type="match status" value="1"/>
</dbReference>
<dbReference type="GO" id="GO:0003676">
    <property type="term" value="F:nucleic acid binding"/>
    <property type="evidence" value="ECO:0007669"/>
    <property type="project" value="InterPro"/>
</dbReference>
<reference evidence="3 4" key="1">
    <citation type="submission" date="2019-02" db="EMBL/GenBank/DDBJ databases">
        <title>Deep-cultivation of Planctomycetes and their phenomic and genomic characterization uncovers novel biology.</title>
        <authorList>
            <person name="Wiegand S."/>
            <person name="Jogler M."/>
            <person name="Boedeker C."/>
            <person name="Pinto D."/>
            <person name="Vollmers J."/>
            <person name="Rivas-Marin E."/>
            <person name="Kohn T."/>
            <person name="Peeters S.H."/>
            <person name="Heuer A."/>
            <person name="Rast P."/>
            <person name="Oberbeckmann S."/>
            <person name="Bunk B."/>
            <person name="Jeske O."/>
            <person name="Meyerdierks A."/>
            <person name="Storesund J.E."/>
            <person name="Kallscheuer N."/>
            <person name="Luecker S."/>
            <person name="Lage O.M."/>
            <person name="Pohl T."/>
            <person name="Merkel B.J."/>
            <person name="Hornburger P."/>
            <person name="Mueller R.-W."/>
            <person name="Bruemmer F."/>
            <person name="Labrenz M."/>
            <person name="Spormann A.M."/>
            <person name="Op den Camp H."/>
            <person name="Overmann J."/>
            <person name="Amann R."/>
            <person name="Jetten M.S.M."/>
            <person name="Mascher T."/>
            <person name="Medema M.H."/>
            <person name="Devos D.P."/>
            <person name="Kaster A.-K."/>
            <person name="Ovreas L."/>
            <person name="Rohde M."/>
            <person name="Galperin M.Y."/>
            <person name="Jogler C."/>
        </authorList>
    </citation>
    <scope>NUCLEOTIDE SEQUENCE [LARGE SCALE GENOMIC DNA]</scope>
    <source>
        <strain evidence="3 4">HG66A1</strain>
    </source>
</reference>
<dbReference type="AlphaFoldDB" id="A0A517PMS5"/>
<dbReference type="Gene3D" id="3.10.310.30">
    <property type="match status" value="1"/>
</dbReference>
<keyword evidence="4" id="KW-1185">Reference proteome</keyword>
<evidence type="ECO:0000313" key="3">
    <source>
        <dbReference type="EMBL" id="QDT20671.1"/>
    </source>
</evidence>